<dbReference type="AlphaFoldDB" id="A0A1Y3B2T2"/>
<keyword evidence="1" id="KW-0732">Signal</keyword>
<dbReference type="EMBL" id="MUJZ01043538">
    <property type="protein sequence ID" value="OTF75132.1"/>
    <property type="molecule type" value="Genomic_DNA"/>
</dbReference>
<evidence type="ECO:0000256" key="1">
    <source>
        <dbReference type="SAM" id="SignalP"/>
    </source>
</evidence>
<sequence length="60" mass="7057">MKITYAILILMAYIGLMNATTKRDHNDYSKNPMRIVCYVGTWAVYHKIDPYTIEDIDPFK</sequence>
<feature type="non-terminal residue" evidence="2">
    <location>
        <position position="60"/>
    </location>
</feature>
<feature type="chain" id="PRO_5010992358" evidence="1">
    <location>
        <begin position="20"/>
        <end position="60"/>
    </location>
</feature>
<evidence type="ECO:0000313" key="2">
    <source>
        <dbReference type="EMBL" id="OTF75132.1"/>
    </source>
</evidence>
<comment type="caution">
    <text evidence="2">The sequence shown here is derived from an EMBL/GenBank/DDBJ whole genome shotgun (WGS) entry which is preliminary data.</text>
</comment>
<accession>A0A1Y3B2T2</accession>
<evidence type="ECO:0000313" key="3">
    <source>
        <dbReference type="Proteomes" id="UP000194236"/>
    </source>
</evidence>
<proteinExistence type="predicted"/>
<gene>
    <name evidence="2" type="ORF">BLA29_012320</name>
</gene>
<reference evidence="2 3" key="1">
    <citation type="submission" date="2017-03" db="EMBL/GenBank/DDBJ databases">
        <title>Genome Survey of Euroglyphus maynei.</title>
        <authorList>
            <person name="Arlian L.G."/>
            <person name="Morgan M.S."/>
            <person name="Rider S.D."/>
        </authorList>
    </citation>
    <scope>NUCLEOTIDE SEQUENCE [LARGE SCALE GENOMIC DNA]</scope>
    <source>
        <strain evidence="2">Arlian Lab</strain>
        <tissue evidence="2">Whole body</tissue>
    </source>
</reference>
<dbReference type="OrthoDB" id="73875at2759"/>
<organism evidence="2 3">
    <name type="scientific">Euroglyphus maynei</name>
    <name type="common">Mayne's house dust mite</name>
    <dbReference type="NCBI Taxonomy" id="6958"/>
    <lineage>
        <taxon>Eukaryota</taxon>
        <taxon>Metazoa</taxon>
        <taxon>Ecdysozoa</taxon>
        <taxon>Arthropoda</taxon>
        <taxon>Chelicerata</taxon>
        <taxon>Arachnida</taxon>
        <taxon>Acari</taxon>
        <taxon>Acariformes</taxon>
        <taxon>Sarcoptiformes</taxon>
        <taxon>Astigmata</taxon>
        <taxon>Psoroptidia</taxon>
        <taxon>Analgoidea</taxon>
        <taxon>Pyroglyphidae</taxon>
        <taxon>Pyroglyphinae</taxon>
        <taxon>Euroglyphus</taxon>
    </lineage>
</organism>
<keyword evidence="3" id="KW-1185">Reference proteome</keyword>
<dbReference type="Proteomes" id="UP000194236">
    <property type="component" value="Unassembled WGS sequence"/>
</dbReference>
<name>A0A1Y3B2T2_EURMA</name>
<protein>
    <submittedName>
        <fullName evidence="2">Uncharacterized protein</fullName>
    </submittedName>
</protein>
<feature type="signal peptide" evidence="1">
    <location>
        <begin position="1"/>
        <end position="19"/>
    </location>
</feature>